<evidence type="ECO:0000256" key="6">
    <source>
        <dbReference type="ARBA" id="ARBA00022989"/>
    </source>
</evidence>
<reference evidence="10 11" key="1">
    <citation type="journal article" date="2014" name="BMC Vet. Res.">
        <title>First report of Corynebacterium pseudotuberculosis from caseous lymphadenitis lesions in Black Alentejano pig (Sus scrofa domesticus).</title>
        <authorList>
            <person name="Oliveira M."/>
            <person name="Barroco C."/>
            <person name="Mottola C."/>
            <person name="Santos R."/>
            <person name="Lemsaddek A."/>
            <person name="Tavares L."/>
            <person name="Semedo-Lemsaddek T."/>
        </authorList>
    </citation>
    <scope>NUCLEOTIDE SEQUENCE [LARGE SCALE GENOMIC DNA]</scope>
    <source>
        <strain evidence="10 11">PO100/5</strain>
    </source>
</reference>
<dbReference type="GO" id="GO:0010043">
    <property type="term" value="P:response to zinc ion"/>
    <property type="evidence" value="ECO:0007669"/>
    <property type="project" value="TreeGrafter"/>
</dbReference>
<keyword evidence="11" id="KW-1185">Reference proteome</keyword>
<dbReference type="SUPFAM" id="SSF81345">
    <property type="entry name" value="ABC transporter involved in vitamin B12 uptake, BtuC"/>
    <property type="match status" value="1"/>
</dbReference>
<evidence type="ECO:0000256" key="4">
    <source>
        <dbReference type="ARBA" id="ARBA00022475"/>
    </source>
</evidence>
<gene>
    <name evidence="10" type="ORF">CBE74_00740</name>
</gene>
<dbReference type="Pfam" id="PF00950">
    <property type="entry name" value="ABC-3"/>
    <property type="match status" value="1"/>
</dbReference>
<dbReference type="KEGG" id="csil:CBE74_00740"/>
<dbReference type="GeneID" id="75006827"/>
<reference evidence="10 11" key="3">
    <citation type="journal article" date="2020" name="Int. J. Syst. Evol. Microbiol.">
        <title>Corynebacterium silvaticum sp. nov., a unique group of NTTB corynebacteria in wild boar and roe deer.</title>
        <authorList>
            <person name="Dangel A."/>
            <person name="Berger A."/>
            <person name="Rau J."/>
            <person name="Eisenberg T."/>
            <person name="Kampfer P."/>
            <person name="Margos G."/>
            <person name="Contzen M."/>
            <person name="Busse H.J."/>
            <person name="Konrad R."/>
            <person name="Peters M."/>
            <person name="Sting R."/>
            <person name="Sing A."/>
        </authorList>
    </citation>
    <scope>NUCLEOTIDE SEQUENCE [LARGE SCALE GENOMIC DNA]</scope>
    <source>
        <strain evidence="10 11">PO100/5</strain>
    </source>
</reference>
<dbReference type="Proteomes" id="UP000195652">
    <property type="component" value="Chromosome"/>
</dbReference>
<feature type="transmembrane region" description="Helical" evidence="9">
    <location>
        <begin position="201"/>
        <end position="230"/>
    </location>
</feature>
<keyword evidence="6 9" id="KW-1133">Transmembrane helix</keyword>
<evidence type="ECO:0000313" key="11">
    <source>
        <dbReference type="Proteomes" id="UP000195652"/>
    </source>
</evidence>
<keyword evidence="7 9" id="KW-0472">Membrane</keyword>
<dbReference type="PANTHER" id="PTHR30477:SF3">
    <property type="entry name" value="METAL TRANSPORT SYSTEM MEMBRANE PROTEIN CT_069-RELATED"/>
    <property type="match status" value="1"/>
</dbReference>
<evidence type="ECO:0000256" key="5">
    <source>
        <dbReference type="ARBA" id="ARBA00022692"/>
    </source>
</evidence>
<comment type="subcellular location">
    <subcellularLocation>
        <location evidence="1 8">Cell membrane</location>
        <topology evidence="1 8">Multi-pass membrane protein</topology>
    </subcellularLocation>
</comment>
<evidence type="ECO:0000256" key="8">
    <source>
        <dbReference type="RuleBase" id="RU003943"/>
    </source>
</evidence>
<keyword evidence="4" id="KW-1003">Cell membrane</keyword>
<dbReference type="GO" id="GO:0055085">
    <property type="term" value="P:transmembrane transport"/>
    <property type="evidence" value="ECO:0007669"/>
    <property type="project" value="InterPro"/>
</dbReference>
<dbReference type="Gene3D" id="1.10.3470.10">
    <property type="entry name" value="ABC transporter involved in vitamin B12 uptake, BtuC"/>
    <property type="match status" value="1"/>
</dbReference>
<evidence type="ECO:0000256" key="9">
    <source>
        <dbReference type="SAM" id="Phobius"/>
    </source>
</evidence>
<reference evidence="10 11" key="2">
    <citation type="journal article" date="2020" name="Antonie Van Leeuwenhoek">
        <title>Phylogenomic characterisation of a novel corynebacterial species pathogenic to animals.</title>
        <authorList>
            <person name="Moller J."/>
            <person name="Musella L."/>
            <person name="Melnikov V."/>
            <person name="Geissdorfer W."/>
            <person name="Burkovski A."/>
            <person name="Sangal V."/>
        </authorList>
    </citation>
    <scope>NUCLEOTIDE SEQUENCE [LARGE SCALE GENOMIC DNA]</scope>
    <source>
        <strain evidence="10 11">PO100/5</strain>
    </source>
</reference>
<feature type="transmembrane region" description="Helical" evidence="9">
    <location>
        <begin position="163"/>
        <end position="181"/>
    </location>
</feature>
<protein>
    <submittedName>
        <fullName evidence="10">Metal ABC transporter permease</fullName>
    </submittedName>
</protein>
<organism evidence="10 11">
    <name type="scientific">Corynebacterium silvaticum</name>
    <dbReference type="NCBI Taxonomy" id="2320431"/>
    <lineage>
        <taxon>Bacteria</taxon>
        <taxon>Bacillati</taxon>
        <taxon>Actinomycetota</taxon>
        <taxon>Actinomycetes</taxon>
        <taxon>Mycobacteriales</taxon>
        <taxon>Corynebacteriaceae</taxon>
        <taxon>Corynebacterium</taxon>
    </lineage>
</organism>
<dbReference type="InterPro" id="IPR037294">
    <property type="entry name" value="ABC_BtuC-like"/>
</dbReference>
<feature type="transmembrane region" description="Helical" evidence="9">
    <location>
        <begin position="271"/>
        <end position="290"/>
    </location>
</feature>
<keyword evidence="5 8" id="KW-0812">Transmembrane</keyword>
<dbReference type="PANTHER" id="PTHR30477">
    <property type="entry name" value="ABC-TRANSPORTER METAL-BINDING PROTEIN"/>
    <property type="match status" value="1"/>
</dbReference>
<evidence type="ECO:0000256" key="3">
    <source>
        <dbReference type="ARBA" id="ARBA00022448"/>
    </source>
</evidence>
<sequence>MSIIDFLAEFSYRRVVWGTLLIGLCSGAMGTFLYLHRQSMMSDVIGHSATPGVMGAFLFFATTPWLSESQLLADWGIDARSMPVITIGAMITGLASAVLANAVADSTRIGIDSTMAVMLSLFLGGGLILLQVIQRGHIRGKGGIDELMFGNAATLTNLDVKTLLVVAIAILVLMVVLWRPFTLVTFDPVLAQVSGMPRWVSHVLFLLVVVAIVIGVKAVGLILMIAFAVFPPAAARQWTRTVAQMVVVSGLIGAVSAIVGSYISISAGKVPTGPVILLVLAAFVLVALVASPRRVAVVR</sequence>
<evidence type="ECO:0000256" key="2">
    <source>
        <dbReference type="ARBA" id="ARBA00008034"/>
    </source>
</evidence>
<keyword evidence="3 8" id="KW-0813">Transport</keyword>
<dbReference type="InterPro" id="IPR001626">
    <property type="entry name" value="ABC_TroCD"/>
</dbReference>
<evidence type="ECO:0000256" key="7">
    <source>
        <dbReference type="ARBA" id="ARBA00023136"/>
    </source>
</evidence>
<dbReference type="EMBL" id="CP021417">
    <property type="protein sequence ID" value="ARU45282.1"/>
    <property type="molecule type" value="Genomic_DNA"/>
</dbReference>
<comment type="similarity">
    <text evidence="2 8">Belongs to the ABC-3 integral membrane protein family.</text>
</comment>
<evidence type="ECO:0000313" key="10">
    <source>
        <dbReference type="EMBL" id="ARU45282.1"/>
    </source>
</evidence>
<feature type="transmembrane region" description="Helical" evidence="9">
    <location>
        <begin position="15"/>
        <end position="35"/>
    </location>
</feature>
<name>A0A7Y4P9Z9_9CORY</name>
<proteinExistence type="inferred from homology"/>
<feature type="transmembrane region" description="Helical" evidence="9">
    <location>
        <begin position="242"/>
        <end position="265"/>
    </location>
</feature>
<reference evidence="10 11" key="4">
    <citation type="journal article" date="2020" name="PLoS ONE">
        <title>Taxonomic classification of strain PO100/5 shows a broader geographic distribution and genetic markers of the recently described Corynebacterium silvaticum.</title>
        <authorList>
            <person name="Viana M.V.C."/>
            <person name="Profeta R."/>
            <person name="da Silva A.L."/>
            <person name="Hurtado R."/>
            <person name="Cerqueira J.C."/>
            <person name="Ribeiro B.F.S."/>
            <person name="Almeida M.O."/>
            <person name="Morais-Rodrigues F."/>
            <person name="Soares S.C."/>
            <person name="Oliveira M."/>
            <person name="Tavares L."/>
            <person name="Figueiredo H."/>
            <person name="Wattam A.R."/>
            <person name="Barh D."/>
            <person name="Ghosh P."/>
            <person name="Silva A."/>
            <person name="Azevedo V."/>
        </authorList>
    </citation>
    <scope>NUCLEOTIDE SEQUENCE [LARGE SCALE GENOMIC DNA]</scope>
    <source>
        <strain evidence="10 11">PO100/5</strain>
    </source>
</reference>
<evidence type="ECO:0000256" key="1">
    <source>
        <dbReference type="ARBA" id="ARBA00004651"/>
    </source>
</evidence>
<feature type="transmembrane region" description="Helical" evidence="9">
    <location>
        <begin position="115"/>
        <end position="133"/>
    </location>
</feature>
<feature type="transmembrane region" description="Helical" evidence="9">
    <location>
        <begin position="84"/>
        <end position="103"/>
    </location>
</feature>
<dbReference type="GO" id="GO:0043190">
    <property type="term" value="C:ATP-binding cassette (ABC) transporter complex"/>
    <property type="evidence" value="ECO:0007669"/>
    <property type="project" value="InterPro"/>
</dbReference>
<accession>A0A7Y4P9Z9</accession>
<dbReference type="RefSeq" id="WP_087453170.1">
    <property type="nucleotide sequence ID" value="NZ_CP021417.2"/>
</dbReference>
<dbReference type="AlphaFoldDB" id="A0A7Y4P9Z9"/>